<comment type="caution">
    <text evidence="3">The sequence shown here is derived from an EMBL/GenBank/DDBJ whole genome shotgun (WGS) entry which is preliminary data.</text>
</comment>
<dbReference type="InterPro" id="IPR045761">
    <property type="entry name" value="ODP_dom"/>
</dbReference>
<dbReference type="Gene3D" id="3.60.15.10">
    <property type="entry name" value="Ribonuclease Z/Hydroxyacylglutathione hydrolase-like"/>
    <property type="match status" value="1"/>
</dbReference>
<evidence type="ECO:0000259" key="2">
    <source>
        <dbReference type="PROSITE" id="PS50902"/>
    </source>
</evidence>
<dbReference type="PIRSF" id="PIRSF005243">
    <property type="entry name" value="ROO"/>
    <property type="match status" value="1"/>
</dbReference>
<dbReference type="OrthoDB" id="9807946at2"/>
<dbReference type="PANTHER" id="PTHR43717">
    <property type="entry name" value="ANAEROBIC NITRIC OXIDE REDUCTASE FLAVORUBREDOXIN"/>
    <property type="match status" value="1"/>
</dbReference>
<organism evidence="3 4">
    <name type="scientific">Fervidicella metallireducens AeB</name>
    <dbReference type="NCBI Taxonomy" id="1403537"/>
    <lineage>
        <taxon>Bacteria</taxon>
        <taxon>Bacillati</taxon>
        <taxon>Bacillota</taxon>
        <taxon>Clostridia</taxon>
        <taxon>Eubacteriales</taxon>
        <taxon>Clostridiaceae</taxon>
        <taxon>Fervidicella</taxon>
    </lineage>
</organism>
<dbReference type="InterPro" id="IPR008254">
    <property type="entry name" value="Flavodoxin/NO_synth"/>
</dbReference>
<evidence type="ECO:0000256" key="1">
    <source>
        <dbReference type="ARBA" id="ARBA00007121"/>
    </source>
</evidence>
<dbReference type="SUPFAM" id="SSF56281">
    <property type="entry name" value="Metallo-hydrolase/oxidoreductase"/>
    <property type="match status" value="1"/>
</dbReference>
<dbReference type="RefSeq" id="WP_035379888.1">
    <property type="nucleotide sequence ID" value="NZ_AZQP01000023.1"/>
</dbReference>
<sequence length="394" mass="44383">MGAIEIKNNIYWVGVKNPDLRIFDIVMKTENGTTYNSYLIVDEKIVLVDTVKDGYFNEFIQNIKSVIGDRNIDYVVVNHTEPDHSGSAGKLLEYYPDAVVYASRAAIMNLRNIINKDFNSVEVKENDVLKIGERTLRFISAPLLHWPDTIFTYDEKDKVIFTGDAFGCHYCGDGIFNDEAGDFSDEYKYYFNVIMGPFKKNVISAIEKIKPLGIDVICTSHGPVLRDNPRKYVDIYWDWSKDVLDIPKNNYALILYVSAYGYTREIAKAIAEGLKETGAEVDIHDIIETDMNEIITKVDKAKALIIGSPTINQDAVKPVWDVLSLVSPMMNRGKAAFAFGSYGWSGEAVQLINDRLKGLKFKTIEPGLKVQFVPTEEDIEKAKSIGKEIAALIK</sequence>
<dbReference type="InterPro" id="IPR029039">
    <property type="entry name" value="Flavoprotein-like_sf"/>
</dbReference>
<dbReference type="PROSITE" id="PS00201">
    <property type="entry name" value="FLAVODOXIN"/>
    <property type="match status" value="1"/>
</dbReference>
<feature type="domain" description="Flavodoxin-like" evidence="2">
    <location>
        <begin position="252"/>
        <end position="390"/>
    </location>
</feature>
<dbReference type="CDD" id="cd07709">
    <property type="entry name" value="flavodiiron_proteins_MBL-fold"/>
    <property type="match status" value="1"/>
</dbReference>
<dbReference type="InterPro" id="IPR001226">
    <property type="entry name" value="Flavodoxin_CS"/>
</dbReference>
<dbReference type="GO" id="GO:0010181">
    <property type="term" value="F:FMN binding"/>
    <property type="evidence" value="ECO:0007669"/>
    <property type="project" value="InterPro"/>
</dbReference>
<dbReference type="SUPFAM" id="SSF52218">
    <property type="entry name" value="Flavoproteins"/>
    <property type="match status" value="1"/>
</dbReference>
<dbReference type="Proteomes" id="UP000019681">
    <property type="component" value="Unassembled WGS sequence"/>
</dbReference>
<dbReference type="SMART" id="SM00849">
    <property type="entry name" value="Lactamase_B"/>
    <property type="match status" value="1"/>
</dbReference>
<gene>
    <name evidence="3" type="ORF">Q428_08470</name>
</gene>
<dbReference type="InterPro" id="IPR001279">
    <property type="entry name" value="Metallo-B-lactamas"/>
</dbReference>
<accession>A0A017RUG7</accession>
<dbReference type="AlphaFoldDB" id="A0A017RUG7"/>
<keyword evidence="4" id="KW-1185">Reference proteome</keyword>
<dbReference type="InterPro" id="IPR036866">
    <property type="entry name" value="RibonucZ/Hydroxyglut_hydro"/>
</dbReference>
<name>A0A017RUG7_9CLOT</name>
<evidence type="ECO:0000313" key="3">
    <source>
        <dbReference type="EMBL" id="EYE88332.1"/>
    </source>
</evidence>
<dbReference type="PANTHER" id="PTHR43717:SF1">
    <property type="entry name" value="ANAEROBIC NITRIC OXIDE REDUCTASE FLAVORUBREDOXIN"/>
    <property type="match status" value="1"/>
</dbReference>
<reference evidence="3 4" key="1">
    <citation type="journal article" date="2014" name="Genome Announc.">
        <title>Draft Genome Sequence of Fervidicella metallireducens Strain AeBT, an Iron-Reducing Thermoanaerobe from the Great Artesian Basin.</title>
        <authorList>
            <person name="Patel B.K."/>
        </authorList>
    </citation>
    <scope>NUCLEOTIDE SEQUENCE [LARGE SCALE GENOMIC DNA]</scope>
    <source>
        <strain evidence="3 4">AeB</strain>
    </source>
</reference>
<protein>
    <submittedName>
        <fullName evidence="3">Lactamase</fullName>
    </submittedName>
</protein>
<dbReference type="InterPro" id="IPR016440">
    <property type="entry name" value="Rubredoxin-O_OxRdtase"/>
</dbReference>
<comment type="similarity">
    <text evidence="1">In the N-terminal section; belongs to the zinc metallo-hydrolase group 3 family.</text>
</comment>
<dbReference type="Pfam" id="PF00258">
    <property type="entry name" value="Flavodoxin_1"/>
    <property type="match status" value="1"/>
</dbReference>
<dbReference type="STRING" id="1403537.Q428_08470"/>
<evidence type="ECO:0000313" key="4">
    <source>
        <dbReference type="Proteomes" id="UP000019681"/>
    </source>
</evidence>
<dbReference type="EMBL" id="AZQP01000023">
    <property type="protein sequence ID" value="EYE88332.1"/>
    <property type="molecule type" value="Genomic_DNA"/>
</dbReference>
<dbReference type="GO" id="GO:0016651">
    <property type="term" value="F:oxidoreductase activity, acting on NAD(P)H"/>
    <property type="evidence" value="ECO:0007669"/>
    <property type="project" value="UniProtKB-ARBA"/>
</dbReference>
<proteinExistence type="inferred from homology"/>
<dbReference type="Gene3D" id="3.40.50.360">
    <property type="match status" value="1"/>
</dbReference>
<dbReference type="Pfam" id="PF19583">
    <property type="entry name" value="ODP"/>
    <property type="match status" value="1"/>
</dbReference>
<dbReference type="PROSITE" id="PS50902">
    <property type="entry name" value="FLAVODOXIN_LIKE"/>
    <property type="match status" value="1"/>
</dbReference>
<dbReference type="GO" id="GO:0009055">
    <property type="term" value="F:electron transfer activity"/>
    <property type="evidence" value="ECO:0007669"/>
    <property type="project" value="InterPro"/>
</dbReference>
<dbReference type="GO" id="GO:0046872">
    <property type="term" value="F:metal ion binding"/>
    <property type="evidence" value="ECO:0007669"/>
    <property type="project" value="InterPro"/>
</dbReference>